<dbReference type="PANTHER" id="PTHR36449:SF1">
    <property type="entry name" value="ACETYLTRANSFERASE"/>
    <property type="match status" value="1"/>
</dbReference>
<accession>A0A3N5DHH6</accession>
<evidence type="ECO:0000313" key="8">
    <source>
        <dbReference type="EMBL" id="RPH28115.1"/>
    </source>
</evidence>
<reference evidence="8 9" key="1">
    <citation type="submission" date="2018-11" db="EMBL/GenBank/DDBJ databases">
        <title>Draft genome sequence of Buttiauxella warmboldiae CCUG 35512.</title>
        <authorList>
            <person name="Salva-Serra F."/>
            <person name="Marathe N."/>
            <person name="Moore E."/>
            <person name="Svensson L."/>
            <person name="Engstrom-Jakobsson H."/>
        </authorList>
    </citation>
    <scope>NUCLEOTIDE SEQUENCE [LARGE SCALE GENOMIC DNA]</scope>
    <source>
        <strain evidence="8 9">CCUG 35512</strain>
    </source>
</reference>
<evidence type="ECO:0000256" key="5">
    <source>
        <dbReference type="ARBA" id="ARBA00023315"/>
    </source>
</evidence>
<organism evidence="8 9">
    <name type="scientific">Buttiauxella warmboldiae</name>
    <dbReference type="NCBI Taxonomy" id="82993"/>
    <lineage>
        <taxon>Bacteria</taxon>
        <taxon>Pseudomonadati</taxon>
        <taxon>Pseudomonadota</taxon>
        <taxon>Gammaproteobacteria</taxon>
        <taxon>Enterobacterales</taxon>
        <taxon>Enterobacteriaceae</taxon>
        <taxon>Buttiauxella</taxon>
    </lineage>
</organism>
<feature type="domain" description="N-acetyltransferase" evidence="7">
    <location>
        <begin position="44"/>
        <end position="146"/>
    </location>
</feature>
<comment type="similarity">
    <text evidence="1">Belongs to the acetyltransferase family. GNAT subfamily.</text>
</comment>
<evidence type="ECO:0000313" key="9">
    <source>
        <dbReference type="Proteomes" id="UP000268615"/>
    </source>
</evidence>
<evidence type="ECO:0000256" key="6">
    <source>
        <dbReference type="ARBA" id="ARBA00049880"/>
    </source>
</evidence>
<keyword evidence="2" id="KW-0678">Repressor</keyword>
<dbReference type="AlphaFoldDB" id="A0A3N5DHH6"/>
<protein>
    <submittedName>
        <fullName evidence="8">GNAT family N-acetyltransferase</fullName>
    </submittedName>
</protein>
<dbReference type="Pfam" id="PF13508">
    <property type="entry name" value="Acetyltransf_7"/>
    <property type="match status" value="1"/>
</dbReference>
<dbReference type="GO" id="GO:0016747">
    <property type="term" value="F:acyltransferase activity, transferring groups other than amino-acyl groups"/>
    <property type="evidence" value="ECO:0007669"/>
    <property type="project" value="InterPro"/>
</dbReference>
<dbReference type="Proteomes" id="UP000268615">
    <property type="component" value="Unassembled WGS sequence"/>
</dbReference>
<evidence type="ECO:0000259" key="7">
    <source>
        <dbReference type="Pfam" id="PF13508"/>
    </source>
</evidence>
<sequence>MGKVTAPAPLDTTHILSEFHCGEAALDEWIKNRGLKNQSTGAARTFVVCRENSSQVVGFYSLATGSVAHAIASGGLRRNMPDPIPVIILARLAVDTGYHGKGLGADLLQDAVLRICRVAENIGVRAIVVHALSNAAKQFYLHHGFIPSATQEKTLFLRLPDII</sequence>
<dbReference type="OrthoDB" id="9799147at2"/>
<dbReference type="SUPFAM" id="SSF55729">
    <property type="entry name" value="Acyl-CoA N-acyltransferases (Nat)"/>
    <property type="match status" value="1"/>
</dbReference>
<gene>
    <name evidence="8" type="ORF">EHN07_09965</name>
</gene>
<evidence type="ECO:0000256" key="1">
    <source>
        <dbReference type="ARBA" id="ARBA00009342"/>
    </source>
</evidence>
<dbReference type="RefSeq" id="WP_124023998.1">
    <property type="nucleotide sequence ID" value="NZ_RPOH01000035.1"/>
</dbReference>
<dbReference type="PANTHER" id="PTHR36449">
    <property type="entry name" value="ACETYLTRANSFERASE-RELATED"/>
    <property type="match status" value="1"/>
</dbReference>
<dbReference type="InterPro" id="IPR000182">
    <property type="entry name" value="GNAT_dom"/>
</dbReference>
<keyword evidence="4 8" id="KW-0808">Transferase</keyword>
<keyword evidence="9" id="KW-1185">Reference proteome</keyword>
<evidence type="ECO:0000256" key="3">
    <source>
        <dbReference type="ARBA" id="ARBA00022649"/>
    </source>
</evidence>
<keyword evidence="5" id="KW-0012">Acyltransferase</keyword>
<dbReference type="Gene3D" id="3.40.630.30">
    <property type="match status" value="1"/>
</dbReference>
<comment type="catalytic activity">
    <reaction evidence="6">
        <text>glycyl-tRNA(Gly) + acetyl-CoA = N-acetylglycyl-tRNA(Gly) + CoA + H(+)</text>
        <dbReference type="Rhea" id="RHEA:81867"/>
        <dbReference type="Rhea" id="RHEA-COMP:9683"/>
        <dbReference type="Rhea" id="RHEA-COMP:19766"/>
        <dbReference type="ChEBI" id="CHEBI:15378"/>
        <dbReference type="ChEBI" id="CHEBI:57287"/>
        <dbReference type="ChEBI" id="CHEBI:57288"/>
        <dbReference type="ChEBI" id="CHEBI:78522"/>
        <dbReference type="ChEBI" id="CHEBI:232036"/>
    </reaction>
</comment>
<evidence type="ECO:0000256" key="2">
    <source>
        <dbReference type="ARBA" id="ARBA00022491"/>
    </source>
</evidence>
<dbReference type="EMBL" id="RPOH01000035">
    <property type="protein sequence ID" value="RPH28115.1"/>
    <property type="molecule type" value="Genomic_DNA"/>
</dbReference>
<evidence type="ECO:0000256" key="4">
    <source>
        <dbReference type="ARBA" id="ARBA00022679"/>
    </source>
</evidence>
<comment type="caution">
    <text evidence="8">The sequence shown here is derived from an EMBL/GenBank/DDBJ whole genome shotgun (WGS) entry which is preliminary data.</text>
</comment>
<dbReference type="InterPro" id="IPR016181">
    <property type="entry name" value="Acyl_CoA_acyltransferase"/>
</dbReference>
<name>A0A3N5DHH6_9ENTR</name>
<keyword evidence="3" id="KW-1277">Toxin-antitoxin system</keyword>
<proteinExistence type="inferred from homology"/>